<sequence>MEQKQYHNTYNICRDILKMNEAARRWKTIDYIRILVHTPSLEVINRVLNVRVNDSEFTIRMIEEFLCDNGNTRQQGINLQFKASGMDHSIDDEAFFMLDTIDVQSPNDEEFDFEFLNDHNYQMWEEILLKNDVCRAI</sequence>
<dbReference type="Proteomes" id="UP001367508">
    <property type="component" value="Unassembled WGS sequence"/>
</dbReference>
<comment type="caution">
    <text evidence="1">The sequence shown here is derived from an EMBL/GenBank/DDBJ whole genome shotgun (WGS) entry which is preliminary data.</text>
</comment>
<proteinExistence type="predicted"/>
<dbReference type="EMBL" id="JAYMYQ010000010">
    <property type="protein sequence ID" value="KAK7308137.1"/>
    <property type="molecule type" value="Genomic_DNA"/>
</dbReference>
<evidence type="ECO:0000313" key="1">
    <source>
        <dbReference type="EMBL" id="KAK7308137.1"/>
    </source>
</evidence>
<organism evidence="1 2">
    <name type="scientific">Canavalia gladiata</name>
    <name type="common">Sword bean</name>
    <name type="synonym">Dolichos gladiatus</name>
    <dbReference type="NCBI Taxonomy" id="3824"/>
    <lineage>
        <taxon>Eukaryota</taxon>
        <taxon>Viridiplantae</taxon>
        <taxon>Streptophyta</taxon>
        <taxon>Embryophyta</taxon>
        <taxon>Tracheophyta</taxon>
        <taxon>Spermatophyta</taxon>
        <taxon>Magnoliopsida</taxon>
        <taxon>eudicotyledons</taxon>
        <taxon>Gunneridae</taxon>
        <taxon>Pentapetalae</taxon>
        <taxon>rosids</taxon>
        <taxon>fabids</taxon>
        <taxon>Fabales</taxon>
        <taxon>Fabaceae</taxon>
        <taxon>Papilionoideae</taxon>
        <taxon>50 kb inversion clade</taxon>
        <taxon>NPAAA clade</taxon>
        <taxon>indigoferoid/millettioid clade</taxon>
        <taxon>Phaseoleae</taxon>
        <taxon>Canavalia</taxon>
    </lineage>
</organism>
<gene>
    <name evidence="1" type="ORF">VNO77_41734</name>
</gene>
<protein>
    <submittedName>
        <fullName evidence="1">Uncharacterized protein</fullName>
    </submittedName>
</protein>
<accession>A0AAN9K208</accession>
<dbReference type="AlphaFoldDB" id="A0AAN9K208"/>
<evidence type="ECO:0000313" key="2">
    <source>
        <dbReference type="Proteomes" id="UP001367508"/>
    </source>
</evidence>
<reference evidence="1 2" key="1">
    <citation type="submission" date="2024-01" db="EMBL/GenBank/DDBJ databases">
        <title>The genomes of 5 underutilized Papilionoideae crops provide insights into root nodulation and disease resistanc.</title>
        <authorList>
            <person name="Jiang F."/>
        </authorList>
    </citation>
    <scope>NUCLEOTIDE SEQUENCE [LARGE SCALE GENOMIC DNA]</scope>
    <source>
        <strain evidence="1">LVBAO_FW01</strain>
        <tissue evidence="1">Leaves</tissue>
    </source>
</reference>
<keyword evidence="2" id="KW-1185">Reference proteome</keyword>
<name>A0AAN9K208_CANGL</name>